<feature type="transmembrane region" description="Helical" evidence="4">
    <location>
        <begin position="299"/>
        <end position="317"/>
    </location>
</feature>
<proteinExistence type="inferred from homology"/>
<dbReference type="EMBL" id="KZ819678">
    <property type="protein sequence ID" value="PWN24961.1"/>
    <property type="molecule type" value="Genomic_DNA"/>
</dbReference>
<feature type="compositionally biased region" description="Basic and acidic residues" evidence="3">
    <location>
        <begin position="141"/>
        <end position="155"/>
    </location>
</feature>
<keyword evidence="4" id="KW-0812">Transmembrane</keyword>
<feature type="transmembrane region" description="Helical" evidence="4">
    <location>
        <begin position="103"/>
        <end position="124"/>
    </location>
</feature>
<feature type="transmembrane region" description="Helical" evidence="4">
    <location>
        <begin position="411"/>
        <end position="430"/>
    </location>
</feature>
<accession>A0A316UKR1</accession>
<evidence type="ECO:0000256" key="3">
    <source>
        <dbReference type="SAM" id="MobiDB-lite"/>
    </source>
</evidence>
<feature type="transmembrane region" description="Helical" evidence="4">
    <location>
        <begin position="271"/>
        <end position="292"/>
    </location>
</feature>
<keyword evidence="4" id="KW-0472">Membrane</keyword>
<feature type="transmembrane region" description="Helical" evidence="4">
    <location>
        <begin position="12"/>
        <end position="35"/>
    </location>
</feature>
<dbReference type="GO" id="GO:0022857">
    <property type="term" value="F:transmembrane transporter activity"/>
    <property type="evidence" value="ECO:0007669"/>
    <property type="project" value="InterPro"/>
</dbReference>
<dbReference type="Pfam" id="PF07690">
    <property type="entry name" value="MFS_1"/>
    <property type="match status" value="1"/>
</dbReference>
<keyword evidence="4" id="KW-1133">Transmembrane helix</keyword>
<feature type="transmembrane region" description="Helical" evidence="4">
    <location>
        <begin position="505"/>
        <end position="524"/>
    </location>
</feature>
<feature type="transmembrane region" description="Helical" evidence="4">
    <location>
        <begin position="211"/>
        <end position="233"/>
    </location>
</feature>
<dbReference type="PANTHER" id="PTHR11360:SF319">
    <property type="entry name" value="MAJOR FACILITATOR SUPERFAMILY (MFS) PROFILE DOMAIN-CONTAINING PROTEIN"/>
    <property type="match status" value="1"/>
</dbReference>
<evidence type="ECO:0000256" key="4">
    <source>
        <dbReference type="SAM" id="Phobius"/>
    </source>
</evidence>
<evidence type="ECO:0000313" key="7">
    <source>
        <dbReference type="EMBL" id="PWN24961.1"/>
    </source>
</evidence>
<keyword evidence="8" id="KW-1185">Reference proteome</keyword>
<sequence>MRTQSTSQAISSWILMLLPSALAGLNLVGAVFGYSSTSFALGPSWHDSGNLTALVRLYFIYSLILNINAAWLIASAVLWPLVHTRTSSFAKASYRCTWRRVSLAINASMLPLVIIFGACGLAYASKRVYDDAGNGLKTRRTTKDVEHAVTPDEKASPSAAPTPTQPGRAGWLCVLGSACCLFMGFGFLNAFGVLQQYYETTYLRGTSPSSISWIGSISTFLLFGGNLVAGVLMDRFGPRPLMGWLVVSYTVACMLTSLCKEYYQVLLAQGVLFGLAASCSFAVPLSCIMLHFKEKRGPAIGIVVATSSIGGVTWPFIIRALLNNAGFGWTWRAVGFIGLALLSIAFVTVTSPIRRSEQRAGPRQSLFYAPVLRSRPYLLLAASLFFSFLGIFYLFFYLPALTAAQGAPTELQFASISILNACSFFGRLGVPIPAPKLGALNLLTGCSAIAAIIVLASIGAQSTAGVLVVGGFYGFFSGGIISLFAACVGSITPDLRRIGSSVGQMAGLLAVAALLGSPIAGWIIDSRGGYKAAAGFSGGCLALGAILAFAARLAQESNLRKPA</sequence>
<dbReference type="PANTHER" id="PTHR11360">
    <property type="entry name" value="MONOCARBOXYLATE TRANSPORTER"/>
    <property type="match status" value="1"/>
</dbReference>
<organism evidence="7 8">
    <name type="scientific">Jaminaea rosea</name>
    <dbReference type="NCBI Taxonomy" id="1569628"/>
    <lineage>
        <taxon>Eukaryota</taxon>
        <taxon>Fungi</taxon>
        <taxon>Dikarya</taxon>
        <taxon>Basidiomycota</taxon>
        <taxon>Ustilaginomycotina</taxon>
        <taxon>Exobasidiomycetes</taxon>
        <taxon>Microstromatales</taxon>
        <taxon>Microstromatales incertae sedis</taxon>
        <taxon>Jaminaea</taxon>
    </lineage>
</organism>
<dbReference type="InterPro" id="IPR011701">
    <property type="entry name" value="MFS"/>
</dbReference>
<gene>
    <name evidence="7" type="ORF">BDZ90DRAFT_268697</name>
</gene>
<feature type="transmembrane region" description="Helical" evidence="4">
    <location>
        <begin position="472"/>
        <end position="493"/>
    </location>
</feature>
<evidence type="ECO:0000313" key="8">
    <source>
        <dbReference type="Proteomes" id="UP000245884"/>
    </source>
</evidence>
<dbReference type="SUPFAM" id="SSF103473">
    <property type="entry name" value="MFS general substrate transporter"/>
    <property type="match status" value="1"/>
</dbReference>
<reference evidence="7 8" key="1">
    <citation type="journal article" date="2018" name="Mol. Biol. Evol.">
        <title>Broad Genomic Sampling Reveals a Smut Pathogenic Ancestry of the Fungal Clade Ustilaginomycotina.</title>
        <authorList>
            <person name="Kijpornyongpan T."/>
            <person name="Mondo S.J."/>
            <person name="Barry K."/>
            <person name="Sandor L."/>
            <person name="Lee J."/>
            <person name="Lipzen A."/>
            <person name="Pangilinan J."/>
            <person name="LaButti K."/>
            <person name="Hainaut M."/>
            <person name="Henrissat B."/>
            <person name="Grigoriev I.V."/>
            <person name="Spatafora J.W."/>
            <person name="Aime M.C."/>
        </authorList>
    </citation>
    <scope>NUCLEOTIDE SEQUENCE [LARGE SCALE GENOMIC DNA]</scope>
    <source>
        <strain evidence="7 8">MCA 5214</strain>
    </source>
</reference>
<feature type="transmembrane region" description="Helical" evidence="4">
    <location>
        <begin position="377"/>
        <end position="399"/>
    </location>
</feature>
<dbReference type="InterPro" id="IPR050327">
    <property type="entry name" value="Proton-linked_MCT"/>
</dbReference>
<feature type="domain" description="Major facilitator superfamily (MFS) profile" evidence="6">
    <location>
        <begin position="172"/>
        <end position="556"/>
    </location>
</feature>
<evidence type="ECO:0000259" key="6">
    <source>
        <dbReference type="PROSITE" id="PS50850"/>
    </source>
</evidence>
<feature type="transmembrane region" description="Helical" evidence="4">
    <location>
        <begin position="530"/>
        <end position="551"/>
    </location>
</feature>
<comment type="similarity">
    <text evidence="2">Belongs to the major facilitator superfamily. Monocarboxylate porter (TC 2.A.1.13) family.</text>
</comment>
<feature type="signal peptide" evidence="5">
    <location>
        <begin position="1"/>
        <end position="23"/>
    </location>
</feature>
<evidence type="ECO:0000256" key="5">
    <source>
        <dbReference type="SAM" id="SignalP"/>
    </source>
</evidence>
<dbReference type="Gene3D" id="1.20.1250.20">
    <property type="entry name" value="MFS general substrate transporter like domains"/>
    <property type="match status" value="2"/>
</dbReference>
<name>A0A316UKR1_9BASI</name>
<evidence type="ECO:0000256" key="2">
    <source>
        <dbReference type="ARBA" id="ARBA00006727"/>
    </source>
</evidence>
<dbReference type="RefSeq" id="XP_025359573.1">
    <property type="nucleotide sequence ID" value="XM_025508721.1"/>
</dbReference>
<protein>
    <submittedName>
        <fullName evidence="7">MFS general substrate transporter</fullName>
    </submittedName>
</protein>
<feature type="transmembrane region" description="Helical" evidence="4">
    <location>
        <begin position="169"/>
        <end position="191"/>
    </location>
</feature>
<dbReference type="AlphaFoldDB" id="A0A316UKR1"/>
<evidence type="ECO:0000256" key="1">
    <source>
        <dbReference type="ARBA" id="ARBA00004141"/>
    </source>
</evidence>
<dbReference type="InterPro" id="IPR020846">
    <property type="entry name" value="MFS_dom"/>
</dbReference>
<feature type="transmembrane region" description="Helical" evidence="4">
    <location>
        <begin position="55"/>
        <end position="82"/>
    </location>
</feature>
<feature type="chain" id="PRO_5016388165" evidence="5">
    <location>
        <begin position="24"/>
        <end position="563"/>
    </location>
</feature>
<dbReference type="PROSITE" id="PS50850">
    <property type="entry name" value="MFS"/>
    <property type="match status" value="1"/>
</dbReference>
<dbReference type="OrthoDB" id="6509908at2759"/>
<feature type="transmembrane region" description="Helical" evidence="4">
    <location>
        <begin position="437"/>
        <end position="460"/>
    </location>
</feature>
<dbReference type="GO" id="GO:0016020">
    <property type="term" value="C:membrane"/>
    <property type="evidence" value="ECO:0007669"/>
    <property type="project" value="UniProtKB-SubCell"/>
</dbReference>
<dbReference type="InterPro" id="IPR036259">
    <property type="entry name" value="MFS_trans_sf"/>
</dbReference>
<feature type="region of interest" description="Disordered" evidence="3">
    <location>
        <begin position="140"/>
        <end position="164"/>
    </location>
</feature>
<dbReference type="GeneID" id="37030544"/>
<keyword evidence="5" id="KW-0732">Signal</keyword>
<feature type="transmembrane region" description="Helical" evidence="4">
    <location>
        <begin position="329"/>
        <end position="349"/>
    </location>
</feature>
<comment type="subcellular location">
    <subcellularLocation>
        <location evidence="1">Membrane</location>
        <topology evidence="1">Multi-pass membrane protein</topology>
    </subcellularLocation>
</comment>
<dbReference type="Proteomes" id="UP000245884">
    <property type="component" value="Unassembled WGS sequence"/>
</dbReference>